<comment type="caution">
    <text evidence="3">The sequence shown here is derived from an EMBL/GenBank/DDBJ whole genome shotgun (WGS) entry which is preliminary data.</text>
</comment>
<feature type="transmembrane region" description="Helical" evidence="2">
    <location>
        <begin position="12"/>
        <end position="39"/>
    </location>
</feature>
<keyword evidence="4" id="KW-1185">Reference proteome</keyword>
<evidence type="ECO:0000256" key="2">
    <source>
        <dbReference type="SAM" id="Phobius"/>
    </source>
</evidence>
<accession>A0AAD5K759</accession>
<name>A0AAD5K759_9FUNG</name>
<evidence type="ECO:0000313" key="4">
    <source>
        <dbReference type="Proteomes" id="UP001209540"/>
    </source>
</evidence>
<feature type="transmembrane region" description="Helical" evidence="2">
    <location>
        <begin position="45"/>
        <end position="71"/>
    </location>
</feature>
<protein>
    <submittedName>
        <fullName evidence="3">Uncharacterized protein</fullName>
    </submittedName>
</protein>
<evidence type="ECO:0000256" key="1">
    <source>
        <dbReference type="SAM" id="MobiDB-lite"/>
    </source>
</evidence>
<dbReference type="Proteomes" id="UP001209540">
    <property type="component" value="Unassembled WGS sequence"/>
</dbReference>
<feature type="region of interest" description="Disordered" evidence="1">
    <location>
        <begin position="126"/>
        <end position="150"/>
    </location>
</feature>
<organism evidence="3 4">
    <name type="scientific">Phascolomyces articulosus</name>
    <dbReference type="NCBI Taxonomy" id="60185"/>
    <lineage>
        <taxon>Eukaryota</taxon>
        <taxon>Fungi</taxon>
        <taxon>Fungi incertae sedis</taxon>
        <taxon>Mucoromycota</taxon>
        <taxon>Mucoromycotina</taxon>
        <taxon>Mucoromycetes</taxon>
        <taxon>Mucorales</taxon>
        <taxon>Lichtheimiaceae</taxon>
        <taxon>Phascolomyces</taxon>
    </lineage>
</organism>
<reference evidence="3" key="2">
    <citation type="submission" date="2023-02" db="EMBL/GenBank/DDBJ databases">
        <authorList>
            <consortium name="DOE Joint Genome Institute"/>
            <person name="Mondo S.J."/>
            <person name="Chang Y."/>
            <person name="Wang Y."/>
            <person name="Ahrendt S."/>
            <person name="Andreopoulos W."/>
            <person name="Barry K."/>
            <person name="Beard J."/>
            <person name="Benny G.L."/>
            <person name="Blankenship S."/>
            <person name="Bonito G."/>
            <person name="Cuomo C."/>
            <person name="Desiro A."/>
            <person name="Gervers K.A."/>
            <person name="Hundley H."/>
            <person name="Kuo A."/>
            <person name="LaButti K."/>
            <person name="Lang B.F."/>
            <person name="Lipzen A."/>
            <person name="O'Donnell K."/>
            <person name="Pangilinan J."/>
            <person name="Reynolds N."/>
            <person name="Sandor L."/>
            <person name="Smith M.W."/>
            <person name="Tsang A."/>
            <person name="Grigoriev I.V."/>
            <person name="Stajich J.E."/>
            <person name="Spatafora J.W."/>
        </authorList>
    </citation>
    <scope>NUCLEOTIDE SEQUENCE</scope>
    <source>
        <strain evidence="3">RSA 2281</strain>
    </source>
</reference>
<keyword evidence="2" id="KW-0472">Membrane</keyword>
<dbReference type="EMBL" id="JAIXMP010000017">
    <property type="protein sequence ID" value="KAI9259418.1"/>
    <property type="molecule type" value="Genomic_DNA"/>
</dbReference>
<gene>
    <name evidence="3" type="ORF">BDA99DRAFT_605779</name>
</gene>
<keyword evidence="2" id="KW-0812">Transmembrane</keyword>
<reference evidence="3" key="1">
    <citation type="journal article" date="2022" name="IScience">
        <title>Evolution of zygomycete secretomes and the origins of terrestrial fungal ecologies.</title>
        <authorList>
            <person name="Chang Y."/>
            <person name="Wang Y."/>
            <person name="Mondo S."/>
            <person name="Ahrendt S."/>
            <person name="Andreopoulos W."/>
            <person name="Barry K."/>
            <person name="Beard J."/>
            <person name="Benny G.L."/>
            <person name="Blankenship S."/>
            <person name="Bonito G."/>
            <person name="Cuomo C."/>
            <person name="Desiro A."/>
            <person name="Gervers K.A."/>
            <person name="Hundley H."/>
            <person name="Kuo A."/>
            <person name="LaButti K."/>
            <person name="Lang B.F."/>
            <person name="Lipzen A."/>
            <person name="O'Donnell K."/>
            <person name="Pangilinan J."/>
            <person name="Reynolds N."/>
            <person name="Sandor L."/>
            <person name="Smith M.E."/>
            <person name="Tsang A."/>
            <person name="Grigoriev I.V."/>
            <person name="Stajich J.E."/>
            <person name="Spatafora J.W."/>
        </authorList>
    </citation>
    <scope>NUCLEOTIDE SEQUENCE</scope>
    <source>
        <strain evidence="3">RSA 2281</strain>
    </source>
</reference>
<sequence length="150" mass="16690">MNNNPASSIISMISYILLAPIMTVILSILGVLAVITSILTSSFVSIRLILLAIEFGLGITLASASQFISWFKSRLHQLVRRGNNNNNRNDIITTHHEEQKVPIIQLNHLVMKPNFIGMPPKTSVKKMYSKSVPNTPDPIRHTTPSTPFPF</sequence>
<keyword evidence="2" id="KW-1133">Transmembrane helix</keyword>
<evidence type="ECO:0000313" key="3">
    <source>
        <dbReference type="EMBL" id="KAI9259418.1"/>
    </source>
</evidence>
<proteinExistence type="predicted"/>
<dbReference type="AlphaFoldDB" id="A0AAD5K759"/>